<accession>A0A4R6XC66</accession>
<evidence type="ECO:0000313" key="2">
    <source>
        <dbReference type="Proteomes" id="UP000295729"/>
    </source>
</evidence>
<reference evidence="1 2" key="1">
    <citation type="submission" date="2019-03" db="EMBL/GenBank/DDBJ databases">
        <title>Genomic Encyclopedia of Type Strains, Phase IV (KMG-IV): sequencing the most valuable type-strain genomes for metagenomic binning, comparative biology and taxonomic classification.</title>
        <authorList>
            <person name="Goeker M."/>
        </authorList>
    </citation>
    <scope>NUCLEOTIDE SEQUENCE [LARGE SCALE GENOMIC DNA]</scope>
    <source>
        <strain evidence="1 2">DSM 5604</strain>
    </source>
</reference>
<dbReference type="AlphaFoldDB" id="A0A4R6XC66"/>
<evidence type="ECO:0000313" key="1">
    <source>
        <dbReference type="EMBL" id="TDR14767.1"/>
    </source>
</evidence>
<protein>
    <submittedName>
        <fullName evidence="1">Uncharacterized protein (DUF934 family)</fullName>
    </submittedName>
</protein>
<dbReference type="InterPro" id="IPR008318">
    <property type="entry name" value="UCP030820"/>
</dbReference>
<sequence length="164" mass="18538">MKNVIVISDGEARVDLNDPWQFGQESEQVECSARVDEVATWLEHSASNRSHGVLIQKEEELELIAPHLANITMIALTFKDFKDGRAYSLAYLLRTRFHFKGDLRAVGDVMRDQLSLMRQCGFTSFVIKEGKDPFDALKGIKGLSVTYSGSVSNPAPLFKRVRRY</sequence>
<name>A0A4R6XC66_9GAMM</name>
<dbReference type="Proteomes" id="UP000295729">
    <property type="component" value="Unassembled WGS sequence"/>
</dbReference>
<dbReference type="PIRSF" id="PIRSF030820">
    <property type="entry name" value="UCP030820"/>
    <property type="match status" value="1"/>
</dbReference>
<dbReference type="EMBL" id="SNZA01000001">
    <property type="protein sequence ID" value="TDR14767.1"/>
    <property type="molecule type" value="Genomic_DNA"/>
</dbReference>
<organism evidence="1 2">
    <name type="scientific">Marinomonas communis</name>
    <dbReference type="NCBI Taxonomy" id="28254"/>
    <lineage>
        <taxon>Bacteria</taxon>
        <taxon>Pseudomonadati</taxon>
        <taxon>Pseudomonadota</taxon>
        <taxon>Gammaproteobacteria</taxon>
        <taxon>Oceanospirillales</taxon>
        <taxon>Oceanospirillaceae</taxon>
        <taxon>Marinomonas</taxon>
    </lineage>
</organism>
<proteinExistence type="predicted"/>
<gene>
    <name evidence="1" type="ORF">C8D85_0113</name>
</gene>
<keyword evidence="2" id="KW-1185">Reference proteome</keyword>
<dbReference type="RefSeq" id="WP_133559417.1">
    <property type="nucleotide sequence ID" value="NZ_SNZA01000001.1"/>
</dbReference>
<dbReference type="OrthoDB" id="9800421at2"/>
<comment type="caution">
    <text evidence="1">The sequence shown here is derived from an EMBL/GenBank/DDBJ whole genome shotgun (WGS) entry which is preliminary data.</text>
</comment>
<dbReference type="Pfam" id="PF06073">
    <property type="entry name" value="DUF934"/>
    <property type="match status" value="1"/>
</dbReference>